<keyword evidence="1" id="KW-0812">Transmembrane</keyword>
<feature type="transmembrane region" description="Helical" evidence="1">
    <location>
        <begin position="20"/>
        <end position="39"/>
    </location>
</feature>
<keyword evidence="3" id="KW-1185">Reference proteome</keyword>
<feature type="transmembrane region" description="Helical" evidence="1">
    <location>
        <begin position="164"/>
        <end position="185"/>
    </location>
</feature>
<evidence type="ECO:0008006" key="4">
    <source>
        <dbReference type="Google" id="ProtNLM"/>
    </source>
</evidence>
<dbReference type="RefSeq" id="WP_317017895.1">
    <property type="nucleotide sequence ID" value="NZ_CP136512.1"/>
</dbReference>
<evidence type="ECO:0000313" key="3">
    <source>
        <dbReference type="Proteomes" id="UP001302652"/>
    </source>
</evidence>
<accession>A0ABZ0EH95</accession>
<gene>
    <name evidence="2" type="ORF">RW095_20105</name>
</gene>
<sequence>MSSLKLSRLLDPIDRVSEVLFGLIMAITIVGSLSIGTGGHEQARAATAAALGCNVAWGLVDAVMYLVRTTTERMHNRSLAAQIVGADSDLGLTLIKESLPAYVAAITGPQELAGMRRRVMALSFDGHRILKLQDIAAAAAIFLLVVIATFPLVLPFLLTRDTQIAVHASRVTAVILLFIAGWALGRYAGHGRPFLTGAVMAGLGVVLIGSVMALGG</sequence>
<reference evidence="2 3" key="1">
    <citation type="submission" date="2023-10" db="EMBL/GenBank/DDBJ databases">
        <title>Surface-active antibiotics is a multifunctional adaptation for post-fire microbes.</title>
        <authorList>
            <person name="Liu M.D."/>
            <person name="Du Y."/>
            <person name="Koupaei S.K."/>
            <person name="Kim N.R."/>
            <person name="Zhang W."/>
            <person name="Traxler M.F."/>
        </authorList>
    </citation>
    <scope>NUCLEOTIDE SEQUENCE [LARGE SCALE GENOMIC DNA]</scope>
    <source>
        <strain evidence="2 3">F3</strain>
    </source>
</reference>
<feature type="transmembrane region" description="Helical" evidence="1">
    <location>
        <begin position="135"/>
        <end position="158"/>
    </location>
</feature>
<protein>
    <recommendedName>
        <fullName evidence="4">VIT family protein</fullName>
    </recommendedName>
</protein>
<feature type="transmembrane region" description="Helical" evidence="1">
    <location>
        <begin position="45"/>
        <end position="67"/>
    </location>
</feature>
<keyword evidence="1" id="KW-0472">Membrane</keyword>
<feature type="transmembrane region" description="Helical" evidence="1">
    <location>
        <begin position="194"/>
        <end position="214"/>
    </location>
</feature>
<proteinExistence type="predicted"/>
<evidence type="ECO:0000313" key="2">
    <source>
        <dbReference type="EMBL" id="WOD15577.1"/>
    </source>
</evidence>
<evidence type="ECO:0000256" key="1">
    <source>
        <dbReference type="SAM" id="Phobius"/>
    </source>
</evidence>
<dbReference type="EMBL" id="CP136512">
    <property type="protein sequence ID" value="WOD15577.1"/>
    <property type="molecule type" value="Genomic_DNA"/>
</dbReference>
<name>A0ABZ0EH95_9BURK</name>
<keyword evidence="1" id="KW-1133">Transmembrane helix</keyword>
<dbReference type="Proteomes" id="UP001302652">
    <property type="component" value="Chromosome 2"/>
</dbReference>
<organism evidence="2 3">
    <name type="scientific">Paraburkholderia kirstenboschensis</name>
    <dbReference type="NCBI Taxonomy" id="1245436"/>
    <lineage>
        <taxon>Bacteria</taxon>
        <taxon>Pseudomonadati</taxon>
        <taxon>Pseudomonadota</taxon>
        <taxon>Betaproteobacteria</taxon>
        <taxon>Burkholderiales</taxon>
        <taxon>Burkholderiaceae</taxon>
        <taxon>Paraburkholderia</taxon>
    </lineage>
</organism>